<reference evidence="2" key="1">
    <citation type="submission" date="2021-06" db="EMBL/GenBank/DDBJ databases">
        <title>Collection of gut derived symbiotic bacterial strains cultured from healthy donors.</title>
        <authorList>
            <person name="Lin H."/>
            <person name="Littmann E."/>
            <person name="Pamer E.G."/>
        </authorList>
    </citation>
    <scope>NUCLEOTIDE SEQUENCE</scope>
    <source>
        <strain evidence="2">MSK.21.74</strain>
    </source>
</reference>
<dbReference type="RefSeq" id="WP_217744331.1">
    <property type="nucleotide sequence ID" value="NZ_JAHOEI010000018.1"/>
</dbReference>
<keyword evidence="1" id="KW-0812">Transmembrane</keyword>
<evidence type="ECO:0000313" key="3">
    <source>
        <dbReference type="Proteomes" id="UP001196765"/>
    </source>
</evidence>
<feature type="transmembrane region" description="Helical" evidence="1">
    <location>
        <begin position="75"/>
        <end position="98"/>
    </location>
</feature>
<dbReference type="EMBL" id="JAHOEI010000018">
    <property type="protein sequence ID" value="MBV3387478.1"/>
    <property type="molecule type" value="Genomic_DNA"/>
</dbReference>
<keyword evidence="1" id="KW-0472">Membrane</keyword>
<sequence length="286" mass="33759">METTIYQFTLTNAFLYLGILFSIYVFVYYLCSILKTGKVKNKFLFFSKIICYMGIIVSIVKIVNCSVGIDENVSYATFVTALSTFTFCFLYLVVIVLLHKKMKHTFCLVHHNVYKKVTLYIYICSVYTFMFVSLIDRWIFFRLFHVGQWDCPWIGETWYYYVSKRITTPESWYYILAAIACWTIPFVYSLSMCVIAYKKKSNLQGVLFILKKFSFTLLLIVIVRFIGDTTNIHIMSDYYYMNSVPTFVLFLGLIVSFRWYFSTITTMRKNASNNKRDQAGFCKRNL</sequence>
<protein>
    <submittedName>
        <fullName evidence="2">Uncharacterized protein</fullName>
    </submittedName>
</protein>
<evidence type="ECO:0000256" key="1">
    <source>
        <dbReference type="SAM" id="Phobius"/>
    </source>
</evidence>
<feature type="transmembrane region" description="Helical" evidence="1">
    <location>
        <begin position="43"/>
        <end position="63"/>
    </location>
</feature>
<organism evidence="2 3">
    <name type="scientific">Segatella copri</name>
    <dbReference type="NCBI Taxonomy" id="165179"/>
    <lineage>
        <taxon>Bacteria</taxon>
        <taxon>Pseudomonadati</taxon>
        <taxon>Bacteroidota</taxon>
        <taxon>Bacteroidia</taxon>
        <taxon>Bacteroidales</taxon>
        <taxon>Prevotellaceae</taxon>
        <taxon>Segatella</taxon>
    </lineage>
</organism>
<dbReference type="Proteomes" id="UP001196765">
    <property type="component" value="Unassembled WGS sequence"/>
</dbReference>
<dbReference type="AlphaFoldDB" id="A0AAW4N588"/>
<keyword evidence="1" id="KW-1133">Transmembrane helix</keyword>
<evidence type="ECO:0000313" key="2">
    <source>
        <dbReference type="EMBL" id="MBV3387478.1"/>
    </source>
</evidence>
<feature type="transmembrane region" description="Helical" evidence="1">
    <location>
        <begin position="13"/>
        <end position="31"/>
    </location>
</feature>
<proteinExistence type="predicted"/>
<gene>
    <name evidence="2" type="ORF">KSW82_06965</name>
</gene>
<feature type="transmembrane region" description="Helical" evidence="1">
    <location>
        <begin position="119"/>
        <end position="140"/>
    </location>
</feature>
<feature type="transmembrane region" description="Helical" evidence="1">
    <location>
        <begin position="209"/>
        <end position="227"/>
    </location>
</feature>
<accession>A0AAW4N588</accession>
<feature type="transmembrane region" description="Helical" evidence="1">
    <location>
        <begin position="172"/>
        <end position="197"/>
    </location>
</feature>
<comment type="caution">
    <text evidence="2">The sequence shown here is derived from an EMBL/GenBank/DDBJ whole genome shotgun (WGS) entry which is preliminary data.</text>
</comment>
<name>A0AAW4N588_9BACT</name>
<feature type="transmembrane region" description="Helical" evidence="1">
    <location>
        <begin position="239"/>
        <end position="261"/>
    </location>
</feature>